<organism evidence="1 2">
    <name type="scientific">Mycoplasma miroungigenitalium</name>
    <dbReference type="NCBI Taxonomy" id="754515"/>
    <lineage>
        <taxon>Bacteria</taxon>
        <taxon>Bacillati</taxon>
        <taxon>Mycoplasmatota</taxon>
        <taxon>Mollicutes</taxon>
        <taxon>Mycoplasmataceae</taxon>
        <taxon>Mycoplasma</taxon>
    </lineage>
</organism>
<reference evidence="1 2" key="1">
    <citation type="submission" date="2020-05" db="EMBL/GenBank/DDBJ databases">
        <title>Novel Mycoplasma species detected in Mirounga angustirostris (northern elephant seal) from the USA.</title>
        <authorList>
            <person name="Volokhov D.V."/>
        </authorList>
    </citation>
    <scope>NUCLEOTIDE SEQUENCE [LARGE SCALE GENOMIC DNA]</scope>
    <source>
        <strain evidence="1 2">Mirounga ES2806-GEN</strain>
    </source>
</reference>
<keyword evidence="2" id="KW-1185">Reference proteome</keyword>
<proteinExistence type="predicted"/>
<protein>
    <submittedName>
        <fullName evidence="1">Uncharacterized protein</fullName>
    </submittedName>
</protein>
<dbReference type="NCBIfam" id="NF045994">
    <property type="entry name" value="MAG4530_fam"/>
    <property type="match status" value="1"/>
</dbReference>
<dbReference type="AlphaFoldDB" id="A0A6M4J948"/>
<sequence>MTTKNEQKDDVERNIIFRMQKNGFVLHGSKSLELKYKDYFRKANDLDFISYEKNCKLNNIGNLKTIYNDGLFAKYSYDNKPVEIFLPKFIQKNKIWNKNGFFLPKRHFLISMKIHQLFKSFMLSKKNLDKSDEKVENALMDLAFLISKSNILSIKKIISHIEYMYFSNFFVSYFMKSDAFVPTKDNINSFLIYINSKLNLNGHLFELNELFNLIFKKMNLKKFNLISKKINEIIKDKYKFEQEILNISTHKDKTICSLKRVFSSDNEYNILMSRFKEIDYKNLSGVLNSLIDEFKGIQNENNGSISIDIRELLLLELAKRLRKENYE</sequence>
<accession>A0A6M4J948</accession>
<dbReference type="EMBL" id="CP053096">
    <property type="protein sequence ID" value="QJR43450.1"/>
    <property type="molecule type" value="Genomic_DNA"/>
</dbReference>
<dbReference type="KEGG" id="mmir:HLA87_01460"/>
<gene>
    <name evidence="1" type="ORF">HLA87_01460</name>
</gene>
<evidence type="ECO:0000313" key="2">
    <source>
        <dbReference type="Proteomes" id="UP000500686"/>
    </source>
</evidence>
<name>A0A6M4J948_9MOLU</name>
<dbReference type="Proteomes" id="UP000500686">
    <property type="component" value="Chromosome"/>
</dbReference>
<evidence type="ECO:0000313" key="1">
    <source>
        <dbReference type="EMBL" id="QJR43450.1"/>
    </source>
</evidence>